<evidence type="ECO:0000313" key="2">
    <source>
        <dbReference type="Proteomes" id="UP000006222"/>
    </source>
</evidence>
<organism evidence="1 2">
    <name type="scientific">Rhodopirellula baltica WH47</name>
    <dbReference type="NCBI Taxonomy" id="991778"/>
    <lineage>
        <taxon>Bacteria</taxon>
        <taxon>Pseudomonadati</taxon>
        <taxon>Planctomycetota</taxon>
        <taxon>Planctomycetia</taxon>
        <taxon>Pirellulales</taxon>
        <taxon>Pirellulaceae</taxon>
        <taxon>Rhodopirellula</taxon>
    </lineage>
</organism>
<dbReference type="AlphaFoldDB" id="F2ARP1"/>
<comment type="caution">
    <text evidence="1">The sequence shown here is derived from an EMBL/GenBank/DDBJ whole genome shotgun (WGS) entry which is preliminary data.</text>
</comment>
<reference evidence="1 2" key="1">
    <citation type="journal article" date="2013" name="Mar. Genomics">
        <title>Expression of sulfatases in Rhodopirellula baltica and the diversity of sulfatases in the genus Rhodopirellula.</title>
        <authorList>
            <person name="Wegner C.E."/>
            <person name="Richter-Heitmann T."/>
            <person name="Klindworth A."/>
            <person name="Klockow C."/>
            <person name="Richter M."/>
            <person name="Achstetter T."/>
            <person name="Glockner F.O."/>
            <person name="Harder J."/>
        </authorList>
    </citation>
    <scope>NUCLEOTIDE SEQUENCE [LARGE SCALE GENOMIC DNA]</scope>
    <source>
        <strain evidence="1 2">WH47</strain>
    </source>
</reference>
<proteinExistence type="predicted"/>
<accession>F2ARP1</accession>
<dbReference type="Proteomes" id="UP000006222">
    <property type="component" value="Unassembled WGS sequence"/>
</dbReference>
<name>F2ARP1_RHOBT</name>
<dbReference type="EMBL" id="AFAR01000128">
    <property type="protein sequence ID" value="EGF27681.1"/>
    <property type="molecule type" value="Genomic_DNA"/>
</dbReference>
<sequence length="44" mass="4998">MLLFRCSDAWSIENDALNEREAWVDCAMLRKCNACVFGETVSAK</sequence>
<evidence type="ECO:0000313" key="1">
    <source>
        <dbReference type="EMBL" id="EGF27681.1"/>
    </source>
</evidence>
<gene>
    <name evidence="1" type="ORF">RBWH47_00529</name>
</gene>
<protein>
    <submittedName>
        <fullName evidence="1">Uncharacterized protein</fullName>
    </submittedName>
</protein>
<dbReference type="PATRIC" id="fig|991778.3.peg.2523"/>